<sequence>MKKVIKCSNLKFLGLLLILLGSSEIYAQYGYGNSGYGSRGGNGYGRQGSSIPQAQTPAEEPKPKTAEELVDGEMPRITEALALNDFEQAVLSSVLKKYVQERIEAQILKLPPEKMAEVYENITKRQDEELKAGLPLEKYEAFVALQKDGVAKTLKKNKKNKKEKRKKTKN</sequence>
<evidence type="ECO:0000313" key="4">
    <source>
        <dbReference type="Proteomes" id="UP000294749"/>
    </source>
</evidence>
<dbReference type="Proteomes" id="UP000294749">
    <property type="component" value="Unassembled WGS sequence"/>
</dbReference>
<evidence type="ECO:0000256" key="2">
    <source>
        <dbReference type="SAM" id="SignalP"/>
    </source>
</evidence>
<evidence type="ECO:0008006" key="5">
    <source>
        <dbReference type="Google" id="ProtNLM"/>
    </source>
</evidence>
<dbReference type="RefSeq" id="WP_133687248.1">
    <property type="nucleotide sequence ID" value="NZ_SOAY01000011.1"/>
</dbReference>
<feature type="chain" id="PRO_5020319561" description="LTXXQ motif family protein" evidence="2">
    <location>
        <begin position="28"/>
        <end position="170"/>
    </location>
</feature>
<dbReference type="AlphaFoldDB" id="A0A4R7K430"/>
<evidence type="ECO:0000256" key="1">
    <source>
        <dbReference type="SAM" id="MobiDB-lite"/>
    </source>
</evidence>
<gene>
    <name evidence="3" type="ORF">CLV90_1945</name>
</gene>
<keyword evidence="2" id="KW-0732">Signal</keyword>
<dbReference type="EMBL" id="SOAY01000011">
    <property type="protein sequence ID" value="TDT44867.1"/>
    <property type="molecule type" value="Genomic_DNA"/>
</dbReference>
<feature type="region of interest" description="Disordered" evidence="1">
    <location>
        <begin position="42"/>
        <end position="67"/>
    </location>
</feature>
<organism evidence="3 4">
    <name type="scientific">Maribacter spongiicola</name>
    <dbReference type="NCBI Taxonomy" id="1206753"/>
    <lineage>
        <taxon>Bacteria</taxon>
        <taxon>Pseudomonadati</taxon>
        <taxon>Bacteroidota</taxon>
        <taxon>Flavobacteriia</taxon>
        <taxon>Flavobacteriales</taxon>
        <taxon>Flavobacteriaceae</taxon>
        <taxon>Maribacter</taxon>
    </lineage>
</organism>
<feature type="signal peptide" evidence="2">
    <location>
        <begin position="1"/>
        <end position="27"/>
    </location>
</feature>
<protein>
    <recommendedName>
        <fullName evidence="5">LTXXQ motif family protein</fullName>
    </recommendedName>
</protein>
<name>A0A4R7K430_9FLAO</name>
<keyword evidence="4" id="KW-1185">Reference proteome</keyword>
<accession>A0A4R7K430</accession>
<proteinExistence type="predicted"/>
<comment type="caution">
    <text evidence="3">The sequence shown here is derived from an EMBL/GenBank/DDBJ whole genome shotgun (WGS) entry which is preliminary data.</text>
</comment>
<reference evidence="3 4" key="1">
    <citation type="submission" date="2019-03" db="EMBL/GenBank/DDBJ databases">
        <title>Genomic Encyclopedia of Archaeal and Bacterial Type Strains, Phase II (KMG-II): from individual species to whole genera.</title>
        <authorList>
            <person name="Goeker M."/>
        </authorList>
    </citation>
    <scope>NUCLEOTIDE SEQUENCE [LARGE SCALE GENOMIC DNA]</scope>
    <source>
        <strain evidence="3 4">DSM 25233</strain>
    </source>
</reference>
<dbReference type="OrthoDB" id="1451306at2"/>
<evidence type="ECO:0000313" key="3">
    <source>
        <dbReference type="EMBL" id="TDT44867.1"/>
    </source>
</evidence>